<dbReference type="AlphaFoldDB" id="A0A9C7PPT5"/>
<dbReference type="OrthoDB" id="10037309at2759"/>
<dbReference type="Gene3D" id="3.30.40.10">
    <property type="entry name" value="Zinc/RING finger domain, C3HC4 (zinc finger)"/>
    <property type="match status" value="1"/>
</dbReference>
<dbReference type="EMBL" id="BQMJ01000001">
    <property type="protein sequence ID" value="GJQ08279.1"/>
    <property type="molecule type" value="Genomic_DNA"/>
</dbReference>
<keyword evidence="4" id="KW-1185">Reference proteome</keyword>
<evidence type="ECO:0000256" key="1">
    <source>
        <dbReference type="PROSITE-ProRule" id="PRU00175"/>
    </source>
</evidence>
<dbReference type="InterPro" id="IPR013083">
    <property type="entry name" value="Znf_RING/FYVE/PHD"/>
</dbReference>
<evidence type="ECO:0000259" key="2">
    <source>
        <dbReference type="PROSITE" id="PS50089"/>
    </source>
</evidence>
<proteinExistence type="predicted"/>
<dbReference type="SUPFAM" id="SSF57850">
    <property type="entry name" value="RING/U-box"/>
    <property type="match status" value="1"/>
</dbReference>
<dbReference type="SMART" id="SM00184">
    <property type="entry name" value="RING"/>
    <property type="match status" value="1"/>
</dbReference>
<dbReference type="Pfam" id="PF13920">
    <property type="entry name" value="zf-C3HC4_3"/>
    <property type="match status" value="1"/>
</dbReference>
<comment type="caution">
    <text evidence="3">The sequence shown here is derived from an EMBL/GenBank/DDBJ whole genome shotgun (WGS) entry which is preliminary data.</text>
</comment>
<keyword evidence="1" id="KW-0863">Zinc-finger</keyword>
<keyword evidence="1" id="KW-0479">Metal-binding</keyword>
<accession>A0A9C7PPT5</accession>
<sequence length="353" mass="40240">MEGSPVVCSVCLERSVNTTFLPCQHETVCSFCATRLDSLCCPVCRTIVSFVLLKCHETSDRIFLPEVTGASERVVHTERLSKWCLSCVVRYRQEVELYLSKSVVNVLFTGFTSRLKDFICRFSDFIKEQESRPEVLTDENLQWVFNPSEVVSRASKNLRLKADSCQNSCLERAALYDHYWGFSVACEQNIAGEVINGHPCSFSHCQLWELVRRLQGGELLPQLLVLCFCVTSKSSFQQVVDMHNLVYRYKENYAAVGLPAIVWVMLDSKGTNNHSASSDLVSFEVIREELERIVPYDRPSAVVKVSFDSEMEERDFETFYRITTQLFKAHKYKRKGLTGNQSGGCANGLKFFI</sequence>
<feature type="domain" description="RING-type" evidence="2">
    <location>
        <begin position="8"/>
        <end position="45"/>
    </location>
</feature>
<dbReference type="InterPro" id="IPR001841">
    <property type="entry name" value="Znf_RING"/>
</dbReference>
<dbReference type="GO" id="GO:0008270">
    <property type="term" value="F:zinc ion binding"/>
    <property type="evidence" value="ECO:0007669"/>
    <property type="project" value="UniProtKB-KW"/>
</dbReference>
<keyword evidence="1" id="KW-0862">Zinc</keyword>
<organism evidence="3 4">
    <name type="scientific">Galdieria partita</name>
    <dbReference type="NCBI Taxonomy" id="83374"/>
    <lineage>
        <taxon>Eukaryota</taxon>
        <taxon>Rhodophyta</taxon>
        <taxon>Bangiophyceae</taxon>
        <taxon>Galdieriales</taxon>
        <taxon>Galdieriaceae</taxon>
        <taxon>Galdieria</taxon>
    </lineage>
</organism>
<evidence type="ECO:0000313" key="3">
    <source>
        <dbReference type="EMBL" id="GJQ08279.1"/>
    </source>
</evidence>
<dbReference type="Proteomes" id="UP001061958">
    <property type="component" value="Unassembled WGS sequence"/>
</dbReference>
<name>A0A9C7PPT5_9RHOD</name>
<gene>
    <name evidence="3" type="ORF">GpartN1_g70.t1</name>
</gene>
<reference evidence="3" key="2">
    <citation type="submission" date="2022-01" db="EMBL/GenBank/DDBJ databases">
        <authorList>
            <person name="Hirooka S."/>
            <person name="Miyagishima S.Y."/>
        </authorList>
    </citation>
    <scope>NUCLEOTIDE SEQUENCE</scope>
    <source>
        <strain evidence="3">NBRC 102759</strain>
    </source>
</reference>
<reference evidence="3" key="1">
    <citation type="journal article" date="2022" name="Proc. Natl. Acad. Sci. U.S.A.">
        <title>Life cycle and functional genomics of the unicellular red alga Galdieria for elucidating algal and plant evolution and industrial use.</title>
        <authorList>
            <person name="Hirooka S."/>
            <person name="Itabashi T."/>
            <person name="Ichinose T.M."/>
            <person name="Onuma R."/>
            <person name="Fujiwara T."/>
            <person name="Yamashita S."/>
            <person name="Jong L.W."/>
            <person name="Tomita R."/>
            <person name="Iwane A.H."/>
            <person name="Miyagishima S.Y."/>
        </authorList>
    </citation>
    <scope>NUCLEOTIDE SEQUENCE</scope>
    <source>
        <strain evidence="3">NBRC 102759</strain>
    </source>
</reference>
<evidence type="ECO:0000313" key="4">
    <source>
        <dbReference type="Proteomes" id="UP001061958"/>
    </source>
</evidence>
<dbReference type="PROSITE" id="PS50089">
    <property type="entry name" value="ZF_RING_2"/>
    <property type="match status" value="1"/>
</dbReference>
<protein>
    <recommendedName>
        <fullName evidence="2">RING-type domain-containing protein</fullName>
    </recommendedName>
</protein>